<dbReference type="Proteomes" id="UP000053257">
    <property type="component" value="Unassembled WGS sequence"/>
</dbReference>
<proteinExistence type="predicted"/>
<dbReference type="HOGENOM" id="CLU_1732139_0_0_1"/>
<organism evidence="1 2">
    <name type="scientific">Phlebiopsis gigantea (strain 11061_1 CR5-6)</name>
    <name type="common">White-rot fungus</name>
    <name type="synonym">Peniophora gigantea</name>
    <dbReference type="NCBI Taxonomy" id="745531"/>
    <lineage>
        <taxon>Eukaryota</taxon>
        <taxon>Fungi</taxon>
        <taxon>Dikarya</taxon>
        <taxon>Basidiomycota</taxon>
        <taxon>Agaricomycotina</taxon>
        <taxon>Agaricomycetes</taxon>
        <taxon>Polyporales</taxon>
        <taxon>Phanerochaetaceae</taxon>
        <taxon>Phlebiopsis</taxon>
    </lineage>
</organism>
<sequence>MDGPSPSTQSGVEAYDNMRSFASRQCVSLALDPVYGERTVKHAFVPLPEIANRRSCIQRVALCETPLRAIFQGPCVPVTPTLSVEYLARYAHGRNVTLDLLRHTPHTLYPRSYFPVASSYHAHHPASVAPISRHSCRYQRHRGDCSPCQPL</sequence>
<evidence type="ECO:0000313" key="1">
    <source>
        <dbReference type="EMBL" id="KIP10819.1"/>
    </source>
</evidence>
<dbReference type="EMBL" id="KN840451">
    <property type="protein sequence ID" value="KIP10819.1"/>
    <property type="molecule type" value="Genomic_DNA"/>
</dbReference>
<name>A0A0C3NZG2_PHLG1</name>
<dbReference type="AlphaFoldDB" id="A0A0C3NZG2"/>
<protein>
    <submittedName>
        <fullName evidence="1">Uncharacterized protein</fullName>
    </submittedName>
</protein>
<accession>A0A0C3NZG2</accession>
<evidence type="ECO:0000313" key="2">
    <source>
        <dbReference type="Proteomes" id="UP000053257"/>
    </source>
</evidence>
<reference evidence="1 2" key="1">
    <citation type="journal article" date="2014" name="PLoS Genet.">
        <title>Analysis of the Phlebiopsis gigantea genome, transcriptome and secretome provides insight into its pioneer colonization strategies of wood.</title>
        <authorList>
            <person name="Hori C."/>
            <person name="Ishida T."/>
            <person name="Igarashi K."/>
            <person name="Samejima M."/>
            <person name="Suzuki H."/>
            <person name="Master E."/>
            <person name="Ferreira P."/>
            <person name="Ruiz-Duenas F.J."/>
            <person name="Held B."/>
            <person name="Canessa P."/>
            <person name="Larrondo L.F."/>
            <person name="Schmoll M."/>
            <person name="Druzhinina I.S."/>
            <person name="Kubicek C.P."/>
            <person name="Gaskell J.A."/>
            <person name="Kersten P."/>
            <person name="St John F."/>
            <person name="Glasner J."/>
            <person name="Sabat G."/>
            <person name="Splinter BonDurant S."/>
            <person name="Syed K."/>
            <person name="Yadav J."/>
            <person name="Mgbeahuruike A.C."/>
            <person name="Kovalchuk A."/>
            <person name="Asiegbu F.O."/>
            <person name="Lackner G."/>
            <person name="Hoffmeister D."/>
            <person name="Rencoret J."/>
            <person name="Gutierrez A."/>
            <person name="Sun H."/>
            <person name="Lindquist E."/>
            <person name="Barry K."/>
            <person name="Riley R."/>
            <person name="Grigoriev I.V."/>
            <person name="Henrissat B."/>
            <person name="Kues U."/>
            <person name="Berka R.M."/>
            <person name="Martinez A.T."/>
            <person name="Covert S.F."/>
            <person name="Blanchette R.A."/>
            <person name="Cullen D."/>
        </authorList>
    </citation>
    <scope>NUCLEOTIDE SEQUENCE [LARGE SCALE GENOMIC DNA]</scope>
    <source>
        <strain evidence="1 2">11061_1 CR5-6</strain>
    </source>
</reference>
<gene>
    <name evidence="1" type="ORF">PHLGIDRAFT_198496</name>
</gene>
<keyword evidence="2" id="KW-1185">Reference proteome</keyword>